<proteinExistence type="predicted"/>
<accession>A0A5C8KM23</accession>
<sequence length="142" mass="16366">MQRWLILAALAAMLAGCAGNRVGERQQARLELAESLAGEPVDSIWYQRLQNWEPLSEERLIIWTRVNEAWLLDVQRPCSELPWAQGISIPTMSRQIRANFDSVHVRNQRCRITRIREIDARELREGGDMRRIEQAQDEAGGT</sequence>
<keyword evidence="2" id="KW-1185">Reference proteome</keyword>
<dbReference type="Proteomes" id="UP000321248">
    <property type="component" value="Unassembled WGS sequence"/>
</dbReference>
<comment type="caution">
    <text evidence="1">The sequence shown here is derived from an EMBL/GenBank/DDBJ whole genome shotgun (WGS) entry which is preliminary data.</text>
</comment>
<name>A0A5C8KM23_9GAMM</name>
<evidence type="ECO:0008006" key="3">
    <source>
        <dbReference type="Google" id="ProtNLM"/>
    </source>
</evidence>
<gene>
    <name evidence="1" type="ORF">FU658_12185</name>
</gene>
<evidence type="ECO:0000313" key="1">
    <source>
        <dbReference type="EMBL" id="TXK60536.1"/>
    </source>
</evidence>
<evidence type="ECO:0000313" key="2">
    <source>
        <dbReference type="Proteomes" id="UP000321248"/>
    </source>
</evidence>
<reference evidence="1 2" key="1">
    <citation type="submission" date="2019-08" db="EMBL/GenBank/DDBJ databases">
        <authorList>
            <person name="Karlyshev A.V."/>
        </authorList>
    </citation>
    <scope>NUCLEOTIDE SEQUENCE [LARGE SCALE GENOMIC DNA]</scope>
    <source>
        <strain evidence="1 2">Alg18-2.2</strain>
    </source>
</reference>
<dbReference type="AlphaFoldDB" id="A0A5C8KM23"/>
<dbReference type="OrthoDB" id="6047015at2"/>
<protein>
    <recommendedName>
        <fullName evidence="3">Lipoprotein</fullName>
    </recommendedName>
</protein>
<dbReference type="Pfam" id="PF20101">
    <property type="entry name" value="DUF6491"/>
    <property type="match status" value="1"/>
</dbReference>
<dbReference type="EMBL" id="VRTS01000009">
    <property type="protein sequence ID" value="TXK60536.1"/>
    <property type="molecule type" value="Genomic_DNA"/>
</dbReference>
<dbReference type="RefSeq" id="WP_147892329.1">
    <property type="nucleotide sequence ID" value="NZ_VRTS01000009.1"/>
</dbReference>
<dbReference type="InterPro" id="IPR045500">
    <property type="entry name" value="DUF6491"/>
</dbReference>
<dbReference type="PROSITE" id="PS51257">
    <property type="entry name" value="PROKAR_LIPOPROTEIN"/>
    <property type="match status" value="1"/>
</dbReference>
<organism evidence="1 2">
    <name type="scientific">Alkalisalibacterium limincola</name>
    <dbReference type="NCBI Taxonomy" id="2699169"/>
    <lineage>
        <taxon>Bacteria</taxon>
        <taxon>Pseudomonadati</taxon>
        <taxon>Pseudomonadota</taxon>
        <taxon>Gammaproteobacteria</taxon>
        <taxon>Lysobacterales</taxon>
        <taxon>Lysobacteraceae</taxon>
        <taxon>Alkalisalibacterium</taxon>
    </lineage>
</organism>